<organism evidence="2 3">
    <name type="scientific">Cochliobolus sativus (strain ND90Pr / ATCC 201652)</name>
    <name type="common">Common root rot and spot blotch fungus</name>
    <name type="synonym">Bipolaris sorokiniana</name>
    <dbReference type="NCBI Taxonomy" id="665912"/>
    <lineage>
        <taxon>Eukaryota</taxon>
        <taxon>Fungi</taxon>
        <taxon>Dikarya</taxon>
        <taxon>Ascomycota</taxon>
        <taxon>Pezizomycotina</taxon>
        <taxon>Dothideomycetes</taxon>
        <taxon>Pleosporomycetidae</taxon>
        <taxon>Pleosporales</taxon>
        <taxon>Pleosporineae</taxon>
        <taxon>Pleosporaceae</taxon>
        <taxon>Bipolaris</taxon>
    </lineage>
</organism>
<dbReference type="AlphaFoldDB" id="M2SFC9"/>
<dbReference type="RefSeq" id="XP_007698451.1">
    <property type="nucleotide sequence ID" value="XM_007700261.1"/>
</dbReference>
<dbReference type="OrthoDB" id="194358at2759"/>
<evidence type="ECO:0000259" key="1">
    <source>
        <dbReference type="Pfam" id="PF06985"/>
    </source>
</evidence>
<dbReference type="PANTHER" id="PTHR24148:SF73">
    <property type="entry name" value="HET DOMAIN PROTEIN (AFU_ORTHOLOGUE AFUA_8G01020)"/>
    <property type="match status" value="1"/>
</dbReference>
<dbReference type="Proteomes" id="UP000016934">
    <property type="component" value="Unassembled WGS sequence"/>
</dbReference>
<dbReference type="PANTHER" id="PTHR24148">
    <property type="entry name" value="ANKYRIN REPEAT DOMAIN-CONTAINING PROTEIN 39 HOMOLOG-RELATED"/>
    <property type="match status" value="1"/>
</dbReference>
<reference evidence="3" key="2">
    <citation type="journal article" date="2013" name="PLoS Genet.">
        <title>Comparative genome structure, secondary metabolite, and effector coding capacity across Cochliobolus pathogens.</title>
        <authorList>
            <person name="Condon B.J."/>
            <person name="Leng Y."/>
            <person name="Wu D."/>
            <person name="Bushley K.E."/>
            <person name="Ohm R.A."/>
            <person name="Otillar R."/>
            <person name="Martin J."/>
            <person name="Schackwitz W."/>
            <person name="Grimwood J."/>
            <person name="MohdZainudin N."/>
            <person name="Xue C."/>
            <person name="Wang R."/>
            <person name="Manning V.A."/>
            <person name="Dhillon B."/>
            <person name="Tu Z.J."/>
            <person name="Steffenson B.J."/>
            <person name="Salamov A."/>
            <person name="Sun H."/>
            <person name="Lowry S."/>
            <person name="LaButti K."/>
            <person name="Han J."/>
            <person name="Copeland A."/>
            <person name="Lindquist E."/>
            <person name="Barry K."/>
            <person name="Schmutz J."/>
            <person name="Baker S.E."/>
            <person name="Ciuffetti L.M."/>
            <person name="Grigoriev I.V."/>
            <person name="Zhong S."/>
            <person name="Turgeon B.G."/>
        </authorList>
    </citation>
    <scope>NUCLEOTIDE SEQUENCE [LARGE SCALE GENOMIC DNA]</scope>
    <source>
        <strain evidence="3">ND90Pr / ATCC 201652</strain>
    </source>
</reference>
<dbReference type="EMBL" id="KB445641">
    <property type="protein sequence ID" value="EMD65973.1"/>
    <property type="molecule type" value="Genomic_DNA"/>
</dbReference>
<gene>
    <name evidence="2" type="ORF">COCSADRAFT_49502</name>
</gene>
<dbReference type="InterPro" id="IPR052895">
    <property type="entry name" value="HetReg/Transcr_Mod"/>
</dbReference>
<evidence type="ECO:0000313" key="2">
    <source>
        <dbReference type="EMBL" id="EMD65973.1"/>
    </source>
</evidence>
<dbReference type="OMA" id="LERIMWI"/>
<dbReference type="InterPro" id="IPR010730">
    <property type="entry name" value="HET"/>
</dbReference>
<keyword evidence="3" id="KW-1185">Reference proteome</keyword>
<feature type="non-terminal residue" evidence="2">
    <location>
        <position position="138"/>
    </location>
</feature>
<dbReference type="Pfam" id="PF06985">
    <property type="entry name" value="HET"/>
    <property type="match status" value="1"/>
</dbReference>
<dbReference type="GeneID" id="19140256"/>
<dbReference type="STRING" id="665912.M2SFC9"/>
<dbReference type="HOGENOM" id="CLU_004184_6_2_1"/>
<feature type="non-terminal residue" evidence="2">
    <location>
        <position position="1"/>
    </location>
</feature>
<evidence type="ECO:0000313" key="3">
    <source>
        <dbReference type="Proteomes" id="UP000016934"/>
    </source>
</evidence>
<dbReference type="KEGG" id="bsc:COCSADRAFT_49502"/>
<name>M2SFC9_COCSN</name>
<protein>
    <recommendedName>
        <fullName evidence="1">Heterokaryon incompatibility domain-containing protein</fullName>
    </recommendedName>
</protein>
<reference evidence="2 3" key="1">
    <citation type="journal article" date="2012" name="PLoS Pathog.">
        <title>Diverse lifestyles and strategies of plant pathogenesis encoded in the genomes of eighteen Dothideomycetes fungi.</title>
        <authorList>
            <person name="Ohm R.A."/>
            <person name="Feau N."/>
            <person name="Henrissat B."/>
            <person name="Schoch C.L."/>
            <person name="Horwitz B.A."/>
            <person name="Barry K.W."/>
            <person name="Condon B.J."/>
            <person name="Copeland A.C."/>
            <person name="Dhillon B."/>
            <person name="Glaser F."/>
            <person name="Hesse C.N."/>
            <person name="Kosti I."/>
            <person name="LaButti K."/>
            <person name="Lindquist E.A."/>
            <person name="Lucas S."/>
            <person name="Salamov A.A."/>
            <person name="Bradshaw R.E."/>
            <person name="Ciuffetti L."/>
            <person name="Hamelin R.C."/>
            <person name="Kema G.H.J."/>
            <person name="Lawrence C."/>
            <person name="Scott J.A."/>
            <person name="Spatafora J.W."/>
            <person name="Turgeon B.G."/>
            <person name="de Wit P.J.G.M."/>
            <person name="Zhong S."/>
            <person name="Goodwin S.B."/>
            <person name="Grigoriev I.V."/>
        </authorList>
    </citation>
    <scope>NUCLEOTIDE SEQUENCE [LARGE SCALE GENOMIC DNA]</scope>
    <source>
        <strain evidence="3">ND90Pr / ATCC 201652</strain>
    </source>
</reference>
<accession>M2SFC9</accession>
<sequence>QYRSLSRDRDEIRLVVVHSGEGQHPVYYHIITAELDSVLQYIAVSYTWATEDGDCSKSREIYVKMESTVGQVTRRVQVTANCENTLRQLRDKCLERIMWIDSVCIDQSDIYERNHQVGLMEKIYQNAVHVEVCIQYLR</sequence>
<proteinExistence type="predicted"/>
<feature type="domain" description="Heterokaryon incompatibility" evidence="1">
    <location>
        <begin position="41"/>
        <end position="133"/>
    </location>
</feature>